<dbReference type="GeneTree" id="ENSGT00390000000642"/>
<dbReference type="GO" id="GO:0005634">
    <property type="term" value="C:nucleus"/>
    <property type="evidence" value="ECO:0007669"/>
    <property type="project" value="UniProtKB-SubCell"/>
</dbReference>
<evidence type="ECO:0000256" key="21">
    <source>
        <dbReference type="ARBA" id="ARBA00023765"/>
    </source>
</evidence>
<dbReference type="CDD" id="cd13331">
    <property type="entry name" value="PH_Avo1"/>
    <property type="match status" value="1"/>
</dbReference>
<evidence type="ECO:0000313" key="28">
    <source>
        <dbReference type="Ensembl" id="ENSLBEP00000031529.1"/>
    </source>
</evidence>
<dbReference type="Pfam" id="PF25322">
    <property type="entry name" value="RBD_SIN1"/>
    <property type="match status" value="1"/>
</dbReference>
<evidence type="ECO:0000256" key="9">
    <source>
        <dbReference type="ARBA" id="ARBA00009407"/>
    </source>
</evidence>
<keyword evidence="19" id="KW-0458">Lysosome</keyword>
<feature type="domain" description="Target of rapamycin complex 2 subunit MAPKAP1-like Ras-binding" evidence="27">
    <location>
        <begin position="295"/>
        <end position="324"/>
    </location>
</feature>
<dbReference type="PANTHER" id="PTHR13335:SF1">
    <property type="entry name" value="TARGET OF RAPAMYCIN COMPLEX 2 SUBUNIT MAPKAP1"/>
    <property type="match status" value="1"/>
</dbReference>
<dbReference type="Ensembl" id="ENSLBET00000032955.1">
    <property type="protein sequence ID" value="ENSLBEP00000031529.1"/>
    <property type="gene ID" value="ENSLBEG00000023756.1"/>
</dbReference>
<proteinExistence type="inferred from homology"/>
<dbReference type="InterPro" id="IPR031567">
    <property type="entry name" value="CRIM_dom"/>
</dbReference>
<evidence type="ECO:0000256" key="23">
    <source>
        <dbReference type="SAM" id="MobiDB-lite"/>
    </source>
</evidence>
<dbReference type="Pfam" id="PF16979">
    <property type="entry name" value="SIN1_PH"/>
    <property type="match status" value="1"/>
</dbReference>
<feature type="domain" description="SIN1-type PH" evidence="26">
    <location>
        <begin position="354"/>
        <end position="459"/>
    </location>
</feature>
<evidence type="ECO:0000259" key="24">
    <source>
        <dbReference type="Pfam" id="PF05422"/>
    </source>
</evidence>
<accession>A0A3Q3GJ01</accession>
<dbReference type="InterPro" id="IPR011993">
    <property type="entry name" value="PH-like_dom_sf"/>
</dbReference>
<dbReference type="InterPro" id="IPR008828">
    <property type="entry name" value="Sin1/Avo1"/>
</dbReference>
<dbReference type="GO" id="GO:0031901">
    <property type="term" value="C:early endosome membrane"/>
    <property type="evidence" value="ECO:0007669"/>
    <property type="project" value="UniProtKB-SubCell"/>
</dbReference>
<keyword evidence="12" id="KW-0963">Cytoplasm</keyword>
<evidence type="ECO:0000256" key="5">
    <source>
        <dbReference type="ARBA" id="ARBA00004406"/>
    </source>
</evidence>
<keyword evidence="13" id="KW-0967">Endosome</keyword>
<dbReference type="GO" id="GO:0005765">
    <property type="term" value="C:lysosomal membrane"/>
    <property type="evidence" value="ECO:0007669"/>
    <property type="project" value="UniProtKB-SubCell"/>
</dbReference>
<organism evidence="28 29">
    <name type="scientific">Labrus bergylta</name>
    <name type="common">ballan wrasse</name>
    <dbReference type="NCBI Taxonomy" id="56723"/>
    <lineage>
        <taxon>Eukaryota</taxon>
        <taxon>Metazoa</taxon>
        <taxon>Chordata</taxon>
        <taxon>Craniata</taxon>
        <taxon>Vertebrata</taxon>
        <taxon>Euteleostomi</taxon>
        <taxon>Actinopterygii</taxon>
        <taxon>Neopterygii</taxon>
        <taxon>Teleostei</taxon>
        <taxon>Neoteleostei</taxon>
        <taxon>Acanthomorphata</taxon>
        <taxon>Eupercaria</taxon>
        <taxon>Labriformes</taxon>
        <taxon>Labridae</taxon>
        <taxon>Labrus</taxon>
    </lineage>
</organism>
<evidence type="ECO:0000256" key="13">
    <source>
        <dbReference type="ARBA" id="ARBA00022753"/>
    </source>
</evidence>
<dbReference type="GO" id="GO:0031902">
    <property type="term" value="C:late endosome membrane"/>
    <property type="evidence" value="ECO:0007669"/>
    <property type="project" value="UniProtKB-SubCell"/>
</dbReference>
<dbReference type="InterPro" id="IPR032679">
    <property type="entry name" value="Sin1_N"/>
</dbReference>
<evidence type="ECO:0000259" key="26">
    <source>
        <dbReference type="Pfam" id="PF16979"/>
    </source>
</evidence>
<keyword evidence="18" id="KW-0472">Membrane</keyword>
<dbReference type="GO" id="GO:0005741">
    <property type="term" value="C:mitochondrial outer membrane"/>
    <property type="evidence" value="ECO:0007669"/>
    <property type="project" value="UniProtKB-SubCell"/>
</dbReference>
<evidence type="ECO:0000256" key="2">
    <source>
        <dbReference type="ARBA" id="ARBA00004202"/>
    </source>
</evidence>
<dbReference type="GO" id="GO:0038203">
    <property type="term" value="P:TORC2 signaling"/>
    <property type="evidence" value="ECO:0007669"/>
    <property type="project" value="TreeGrafter"/>
</dbReference>
<protein>
    <recommendedName>
        <fullName evidence="10">Target of rapamycin complex 2 subunit MAPKAP1</fullName>
    </recommendedName>
    <alternativeName>
        <fullName evidence="22">Stress-activated map kinase-interacting protein 1</fullName>
    </alternativeName>
</protein>
<evidence type="ECO:0000256" key="19">
    <source>
        <dbReference type="ARBA" id="ARBA00023228"/>
    </source>
</evidence>
<feature type="region of interest" description="Disordered" evidence="23">
    <location>
        <begin position="318"/>
        <end position="342"/>
    </location>
</feature>
<comment type="similarity">
    <text evidence="9">Belongs to the SIN1 family.</text>
</comment>
<feature type="domain" description="CRIM" evidence="25">
    <location>
        <begin position="147"/>
        <end position="275"/>
    </location>
</feature>
<dbReference type="FunFam" id="2.30.29.30:FF:000105">
    <property type="entry name" value="Target of rapamycin complex 2 subunit MAPKAP1"/>
    <property type="match status" value="1"/>
</dbReference>
<dbReference type="GO" id="GO:0005886">
    <property type="term" value="C:plasma membrane"/>
    <property type="evidence" value="ECO:0007669"/>
    <property type="project" value="UniProtKB-SubCell"/>
</dbReference>
<evidence type="ECO:0000256" key="8">
    <source>
        <dbReference type="ARBA" id="ARBA00004633"/>
    </source>
</evidence>
<keyword evidence="15" id="KW-0256">Endoplasmic reticulum</keyword>
<evidence type="ECO:0000256" key="14">
    <source>
        <dbReference type="ARBA" id="ARBA00022787"/>
    </source>
</evidence>
<dbReference type="PANTHER" id="PTHR13335">
    <property type="entry name" value="TARGET OF RAPAMYCIN COMPLEX 2 SUBUNIT MAPKAP1"/>
    <property type="match status" value="1"/>
</dbReference>
<dbReference type="Pfam" id="PF16978">
    <property type="entry name" value="CRIM"/>
    <property type="match status" value="1"/>
</dbReference>
<evidence type="ECO:0000259" key="25">
    <source>
        <dbReference type="Pfam" id="PF16978"/>
    </source>
</evidence>
<keyword evidence="11" id="KW-1003">Cell membrane</keyword>
<reference evidence="28" key="2">
    <citation type="submission" date="2025-09" db="UniProtKB">
        <authorList>
            <consortium name="Ensembl"/>
        </authorList>
    </citation>
    <scope>IDENTIFICATION</scope>
</reference>
<dbReference type="InterPro" id="IPR031313">
    <property type="entry name" value="Sin1_PH_dom"/>
</dbReference>
<keyword evidence="17" id="KW-0496">Mitochondrion</keyword>
<evidence type="ECO:0000256" key="17">
    <source>
        <dbReference type="ARBA" id="ARBA00023128"/>
    </source>
</evidence>
<evidence type="ECO:0000256" key="11">
    <source>
        <dbReference type="ARBA" id="ARBA00022475"/>
    </source>
</evidence>
<keyword evidence="16" id="KW-0333">Golgi apparatus</keyword>
<dbReference type="Gene3D" id="2.30.29.30">
    <property type="entry name" value="Pleckstrin-homology domain (PH domain)/Phosphotyrosine-binding domain (PTB)"/>
    <property type="match status" value="1"/>
</dbReference>
<dbReference type="InterPro" id="IPR057339">
    <property type="entry name" value="RBD_SIN1"/>
</dbReference>
<evidence type="ECO:0000256" key="10">
    <source>
        <dbReference type="ARBA" id="ARBA00014183"/>
    </source>
</evidence>
<dbReference type="GO" id="GO:0005546">
    <property type="term" value="F:phosphatidylinositol-4,5-bisphosphate binding"/>
    <property type="evidence" value="ECO:0007669"/>
    <property type="project" value="TreeGrafter"/>
</dbReference>
<evidence type="ECO:0000313" key="29">
    <source>
        <dbReference type="Proteomes" id="UP000261660"/>
    </source>
</evidence>
<dbReference type="GO" id="GO:0031932">
    <property type="term" value="C:TORC2 complex"/>
    <property type="evidence" value="ECO:0007669"/>
    <property type="project" value="InterPro"/>
</dbReference>
<evidence type="ECO:0000256" key="6">
    <source>
        <dbReference type="ARBA" id="ARBA00004450"/>
    </source>
</evidence>
<evidence type="ECO:0000256" key="7">
    <source>
        <dbReference type="ARBA" id="ARBA00004556"/>
    </source>
</evidence>
<evidence type="ECO:0000256" key="12">
    <source>
        <dbReference type="ARBA" id="ARBA00022490"/>
    </source>
</evidence>
<evidence type="ECO:0000256" key="4">
    <source>
        <dbReference type="ARBA" id="ARBA00004395"/>
    </source>
</evidence>
<sequence>MAFLDNPAIILAHIRQSHVTSDDTGMCEMVLIDQDVDLEKCQLALVPGSSCGSTGSGSLSEGGTSVTDNHACDLSQSMDITSSWDFGIRRRSNTAQRLERLRKERQNQIKCKNVQWKERSSSQSVEDLGILFEKRDLKDRPRTSGTKSTLSLRLEQCPQQLNNPFNEYSKFDGKGHIGTTATKKIDVYLSMQMAQEKLHPMTVVTIANARVHDLIGLICWQYTGEGREPKLNENVNAYCLHIAEDDGEVDTDFPPLDSNEPIHKFGFSTLALVEKYSSPGLASRQSLFVRINAAHGFSLIPVDSLKVTMKEILQKALKKRKGSQKGSGSRGEESSEEDPPIDITTVQDMLSSHHYKSFKISMIHKLRFTTDVQLGISGEKLEIDPVTNQKASTKFWIRQKPISIDSDHLCACDLVEERSPSHAIFKLTYLSNHDYKPLYFESDAATVNEIVLKVNYILESRASSSRADYFTQKQRKLSRRTSFSFQKDKKTGQ</sequence>
<feature type="domain" description="Sin1 N-terminal" evidence="24">
    <location>
        <begin position="18"/>
        <end position="137"/>
    </location>
</feature>
<dbReference type="GO" id="GO:0000139">
    <property type="term" value="C:Golgi membrane"/>
    <property type="evidence" value="ECO:0007669"/>
    <property type="project" value="UniProtKB-SubCell"/>
</dbReference>
<dbReference type="Proteomes" id="UP000261660">
    <property type="component" value="Unplaced"/>
</dbReference>
<comment type="subcellular location">
    <subcellularLocation>
        <location evidence="2">Cell membrane</location>
        <topology evidence="2">Peripheral membrane protein</topology>
    </subcellularLocation>
    <subcellularLocation>
        <location evidence="7">Cytoplasm</location>
        <location evidence="7">Perinuclear region</location>
    </subcellularLocation>
    <subcellularLocation>
        <location evidence="3">Early endosome membrane</location>
        <topology evidence="3">Peripheral membrane protein</topology>
    </subcellularLocation>
    <subcellularLocation>
        <location evidence="5">Endoplasmic reticulum membrane</location>
        <topology evidence="5">Peripheral membrane protein</topology>
    </subcellularLocation>
    <subcellularLocation>
        <location evidence="4">Golgi apparatus membrane</location>
        <topology evidence="4">Peripheral membrane protein</topology>
    </subcellularLocation>
    <subcellularLocation>
        <location evidence="8">Late endosome membrane</location>
        <topology evidence="8">Peripheral membrane protein</topology>
    </subcellularLocation>
    <subcellularLocation>
        <location evidence="21">Lysosome membrane</location>
        <topology evidence="21">Peripheral membrane protein</topology>
    </subcellularLocation>
    <subcellularLocation>
        <location evidence="6">Mitochondrion outer membrane</location>
        <topology evidence="6">Peripheral membrane protein</topology>
    </subcellularLocation>
    <subcellularLocation>
        <location evidence="1">Nucleus</location>
    </subcellularLocation>
</comment>
<dbReference type="GO" id="GO:0048471">
    <property type="term" value="C:perinuclear region of cytoplasm"/>
    <property type="evidence" value="ECO:0007669"/>
    <property type="project" value="UniProtKB-SubCell"/>
</dbReference>
<dbReference type="GO" id="GO:0005789">
    <property type="term" value="C:endoplasmic reticulum membrane"/>
    <property type="evidence" value="ECO:0007669"/>
    <property type="project" value="UniProtKB-SubCell"/>
</dbReference>
<reference evidence="28" key="1">
    <citation type="submission" date="2025-08" db="UniProtKB">
        <authorList>
            <consortium name="Ensembl"/>
        </authorList>
    </citation>
    <scope>IDENTIFICATION</scope>
</reference>
<keyword evidence="29" id="KW-1185">Reference proteome</keyword>
<evidence type="ECO:0000256" key="3">
    <source>
        <dbReference type="ARBA" id="ARBA00004220"/>
    </source>
</evidence>
<dbReference type="AlphaFoldDB" id="A0A3Q3GJ01"/>
<evidence type="ECO:0000256" key="15">
    <source>
        <dbReference type="ARBA" id="ARBA00022824"/>
    </source>
</evidence>
<evidence type="ECO:0000256" key="1">
    <source>
        <dbReference type="ARBA" id="ARBA00004123"/>
    </source>
</evidence>
<keyword evidence="14" id="KW-1000">Mitochondrion outer membrane</keyword>
<evidence type="ECO:0000256" key="16">
    <source>
        <dbReference type="ARBA" id="ARBA00023034"/>
    </source>
</evidence>
<evidence type="ECO:0000259" key="27">
    <source>
        <dbReference type="Pfam" id="PF25322"/>
    </source>
</evidence>
<keyword evidence="20" id="KW-0539">Nucleus</keyword>
<dbReference type="Pfam" id="PF05422">
    <property type="entry name" value="SIN1"/>
    <property type="match status" value="1"/>
</dbReference>
<evidence type="ECO:0000256" key="20">
    <source>
        <dbReference type="ARBA" id="ARBA00023242"/>
    </source>
</evidence>
<name>A0A3Q3GJ01_9LABR</name>
<evidence type="ECO:0000256" key="22">
    <source>
        <dbReference type="ARBA" id="ARBA00031431"/>
    </source>
</evidence>
<evidence type="ECO:0000256" key="18">
    <source>
        <dbReference type="ARBA" id="ARBA00023136"/>
    </source>
</evidence>